<dbReference type="CDD" id="cd08180">
    <property type="entry name" value="PDD"/>
    <property type="match status" value="1"/>
</dbReference>
<proteinExistence type="predicted"/>
<dbReference type="PROSITE" id="PS00060">
    <property type="entry name" value="ADH_IRON_2"/>
    <property type="match status" value="1"/>
</dbReference>
<feature type="domain" description="Fe-containing alcohol dehydrogenase-like C-terminal" evidence="3">
    <location>
        <begin position="171"/>
        <end position="380"/>
    </location>
</feature>
<dbReference type="InterPro" id="IPR039697">
    <property type="entry name" value="Alcohol_dehydrogenase_Fe"/>
</dbReference>
<gene>
    <name evidence="4" type="ORF">C4886_16330</name>
</gene>
<dbReference type="InterPro" id="IPR001670">
    <property type="entry name" value="ADH_Fe/GldA"/>
</dbReference>
<dbReference type="Pfam" id="PF00465">
    <property type="entry name" value="Fe-ADH"/>
    <property type="match status" value="1"/>
</dbReference>
<keyword evidence="1" id="KW-0560">Oxidoreductase</keyword>
<dbReference type="InterPro" id="IPR056798">
    <property type="entry name" value="ADH_Fe_C"/>
</dbReference>
<dbReference type="Pfam" id="PF25137">
    <property type="entry name" value="ADH_Fe_C"/>
    <property type="match status" value="1"/>
</dbReference>
<dbReference type="Proteomes" id="UP000253208">
    <property type="component" value="Unassembled WGS sequence"/>
</dbReference>
<accession>A0A367FTS2</accession>
<dbReference type="FunFam" id="1.20.1090.10:FF:000001">
    <property type="entry name" value="Aldehyde-alcohol dehydrogenase"/>
    <property type="match status" value="1"/>
</dbReference>
<dbReference type="Gene3D" id="1.20.1090.10">
    <property type="entry name" value="Dehydroquinate synthase-like - alpha domain"/>
    <property type="match status" value="1"/>
</dbReference>
<reference evidence="4 5" key="1">
    <citation type="submission" date="2018-02" db="EMBL/GenBank/DDBJ databases">
        <title>Complete genome sequencing of Faecalibacterium prausnitzii strains isolated from the human gut.</title>
        <authorList>
            <person name="Fitzgerald B.C."/>
            <person name="Shkoporov A.N."/>
            <person name="Ross P.R."/>
            <person name="Hill C."/>
        </authorList>
    </citation>
    <scope>NUCLEOTIDE SEQUENCE [LARGE SCALE GENOMIC DNA]</scope>
    <source>
        <strain evidence="4 5">APC942/31-1</strain>
    </source>
</reference>
<evidence type="ECO:0000259" key="3">
    <source>
        <dbReference type="Pfam" id="PF25137"/>
    </source>
</evidence>
<evidence type="ECO:0000259" key="2">
    <source>
        <dbReference type="Pfam" id="PF00465"/>
    </source>
</evidence>
<evidence type="ECO:0000313" key="5">
    <source>
        <dbReference type="Proteomes" id="UP000253208"/>
    </source>
</evidence>
<dbReference type="SUPFAM" id="SSF56796">
    <property type="entry name" value="Dehydroquinate synthase-like"/>
    <property type="match status" value="1"/>
</dbReference>
<feature type="domain" description="Alcohol dehydrogenase iron-type/glycerol dehydrogenase GldA" evidence="2">
    <location>
        <begin position="8"/>
        <end position="159"/>
    </location>
</feature>
<dbReference type="PANTHER" id="PTHR11496:SF83">
    <property type="entry name" value="HYDROXYACID-OXOACID TRANSHYDROGENASE, MITOCHONDRIAL"/>
    <property type="match status" value="1"/>
</dbReference>
<evidence type="ECO:0000313" key="4">
    <source>
        <dbReference type="EMBL" id="RCH41850.1"/>
    </source>
</evidence>
<dbReference type="PROSITE" id="PS00913">
    <property type="entry name" value="ADH_IRON_1"/>
    <property type="match status" value="1"/>
</dbReference>
<organism evidence="4 5">
    <name type="scientific">Blautia obeum</name>
    <dbReference type="NCBI Taxonomy" id="40520"/>
    <lineage>
        <taxon>Bacteria</taxon>
        <taxon>Bacillati</taxon>
        <taxon>Bacillota</taxon>
        <taxon>Clostridia</taxon>
        <taxon>Lachnospirales</taxon>
        <taxon>Lachnospiraceae</taxon>
        <taxon>Blautia</taxon>
    </lineage>
</organism>
<sequence length="383" mass="41896">MNTFEMKTAIHFGADALGRLRDIPYKRVLVITDPFVVKSGMIDMITKPLQAGGKEFDIFCDVVPDAPVGKIAEGVKKFLQYQPEAIVAVGGGSAIDSSKAIREFALKINNYGKVGLVAIPTTSGTGSEVTSFAVVNDTEAHVKYPLISDSLTADEAILDAELVRSVPPAITADTGMDVLTHAIESYVSINHNEFTSALAEKAIEICGVYLYRAYVDGNDMHARQKMHVASCLAGLSFNAAGLGITHSMAHQLGAIFHIPHGRANAMLLPHIVEYNANINKRSRSQKEYLPAVKRYSNIAHLLGLSNYNEVMSVRSLVNWIQFMQKEMNIPLTIEEMKTITPDAYFAAVDKMADMALADACTAANPRVPKKEDIIKIYTKLWSF</sequence>
<dbReference type="GO" id="GO:0004022">
    <property type="term" value="F:alcohol dehydrogenase (NAD+) activity"/>
    <property type="evidence" value="ECO:0007669"/>
    <property type="project" value="TreeGrafter"/>
</dbReference>
<dbReference type="GO" id="GO:0046872">
    <property type="term" value="F:metal ion binding"/>
    <property type="evidence" value="ECO:0007669"/>
    <property type="project" value="InterPro"/>
</dbReference>
<protein>
    <submittedName>
        <fullName evidence="4">Alcohol dehydrogenase</fullName>
    </submittedName>
</protein>
<dbReference type="AlphaFoldDB" id="A0A367FTS2"/>
<dbReference type="InterPro" id="IPR018211">
    <property type="entry name" value="ADH_Fe_CS"/>
</dbReference>
<evidence type="ECO:0000256" key="1">
    <source>
        <dbReference type="ARBA" id="ARBA00023002"/>
    </source>
</evidence>
<dbReference type="RefSeq" id="WP_015525945.1">
    <property type="nucleotide sequence ID" value="NZ_PSQG01000032.1"/>
</dbReference>
<comment type="caution">
    <text evidence="4">The sequence shown here is derived from an EMBL/GenBank/DDBJ whole genome shotgun (WGS) entry which is preliminary data.</text>
</comment>
<dbReference type="EMBL" id="PSQG01000032">
    <property type="protein sequence ID" value="RCH41850.1"/>
    <property type="molecule type" value="Genomic_DNA"/>
</dbReference>
<dbReference type="PANTHER" id="PTHR11496">
    <property type="entry name" value="ALCOHOL DEHYDROGENASE"/>
    <property type="match status" value="1"/>
</dbReference>
<dbReference type="Gene3D" id="3.40.50.1970">
    <property type="match status" value="1"/>
</dbReference>
<dbReference type="FunFam" id="3.40.50.1970:FF:000003">
    <property type="entry name" value="Alcohol dehydrogenase, iron-containing"/>
    <property type="match status" value="1"/>
</dbReference>
<name>A0A367FTS2_9FIRM</name>